<keyword evidence="1" id="KW-0472">Membrane</keyword>
<keyword evidence="1" id="KW-0812">Transmembrane</keyword>
<sequence length="142" mass="15920">MGEQEDERSVVRVSDAERRETAERLTIAHDEGRLSLTEYDERLQRAFAATVRADLDAVVADLPAVERSALPSVREETTRVEKAEARHEWLTEWRSWAGAAVVMVGIWLVTGLVSGDGFPSFWPAWPLGIWALVIVAGAFWKD</sequence>
<feature type="transmembrane region" description="Helical" evidence="1">
    <location>
        <begin position="96"/>
        <end position="115"/>
    </location>
</feature>
<dbReference type="PANTHER" id="PTHR40763:SF5">
    <property type="entry name" value="MEMBRANE PROTEIN"/>
    <property type="match status" value="1"/>
</dbReference>
<accession>A0ABU8TBV3</accession>
<evidence type="ECO:0000256" key="1">
    <source>
        <dbReference type="SAM" id="Phobius"/>
    </source>
</evidence>
<evidence type="ECO:0000313" key="3">
    <source>
        <dbReference type="EMBL" id="MEJ8281430.1"/>
    </source>
</evidence>
<feature type="domain" description="DUF1707" evidence="2">
    <location>
        <begin position="11"/>
        <end position="63"/>
    </location>
</feature>
<gene>
    <name evidence="3" type="ORF">WJX68_21025</name>
</gene>
<dbReference type="Pfam" id="PF08044">
    <property type="entry name" value="DUF1707"/>
    <property type="match status" value="1"/>
</dbReference>
<comment type="caution">
    <text evidence="3">The sequence shown here is derived from an EMBL/GenBank/DDBJ whole genome shotgun (WGS) entry which is preliminary data.</text>
</comment>
<evidence type="ECO:0000313" key="4">
    <source>
        <dbReference type="Proteomes" id="UP001364211"/>
    </source>
</evidence>
<protein>
    <submittedName>
        <fullName evidence="3">DUF1707 domain-containing protein</fullName>
    </submittedName>
</protein>
<dbReference type="Proteomes" id="UP001364211">
    <property type="component" value="Unassembled WGS sequence"/>
</dbReference>
<dbReference type="PANTHER" id="PTHR40763">
    <property type="entry name" value="MEMBRANE PROTEIN-RELATED"/>
    <property type="match status" value="1"/>
</dbReference>
<evidence type="ECO:0000259" key="2">
    <source>
        <dbReference type="Pfam" id="PF08044"/>
    </source>
</evidence>
<name>A0ABU8TBV3_9PSEU</name>
<keyword evidence="1" id="KW-1133">Transmembrane helix</keyword>
<feature type="transmembrane region" description="Helical" evidence="1">
    <location>
        <begin position="121"/>
        <end position="140"/>
    </location>
</feature>
<reference evidence="3 4" key="1">
    <citation type="submission" date="2024-03" db="EMBL/GenBank/DDBJ databases">
        <title>Draft genome sequence of Pseudonocardia sp. DW16-2.</title>
        <authorList>
            <person name="Duangmal K."/>
        </authorList>
    </citation>
    <scope>NUCLEOTIDE SEQUENCE [LARGE SCALE GENOMIC DNA]</scope>
    <source>
        <strain evidence="3 4">DW16-2</strain>
    </source>
</reference>
<proteinExistence type="predicted"/>
<keyword evidence="4" id="KW-1185">Reference proteome</keyword>
<dbReference type="EMBL" id="JBBJUP010000019">
    <property type="protein sequence ID" value="MEJ8281430.1"/>
    <property type="molecule type" value="Genomic_DNA"/>
</dbReference>
<dbReference type="InterPro" id="IPR012551">
    <property type="entry name" value="DUF1707_SHOCT-like"/>
</dbReference>
<organism evidence="3 4">
    <name type="scientific">Pseudonocardia spirodelae</name>
    <dbReference type="NCBI Taxonomy" id="3133431"/>
    <lineage>
        <taxon>Bacteria</taxon>
        <taxon>Bacillati</taxon>
        <taxon>Actinomycetota</taxon>
        <taxon>Actinomycetes</taxon>
        <taxon>Pseudonocardiales</taxon>
        <taxon>Pseudonocardiaceae</taxon>
        <taxon>Pseudonocardia</taxon>
    </lineage>
</organism>
<dbReference type="RefSeq" id="WP_340293721.1">
    <property type="nucleotide sequence ID" value="NZ_JBBJUP010000019.1"/>
</dbReference>